<organism evidence="3 4">
    <name type="scientific">Bacillus paranthracis</name>
    <dbReference type="NCBI Taxonomy" id="2026186"/>
    <lineage>
        <taxon>Bacteria</taxon>
        <taxon>Bacillati</taxon>
        <taxon>Bacillota</taxon>
        <taxon>Bacilli</taxon>
        <taxon>Bacillales</taxon>
        <taxon>Bacillaceae</taxon>
        <taxon>Bacillus</taxon>
        <taxon>Bacillus cereus group</taxon>
    </lineage>
</organism>
<keyword evidence="2" id="KW-0472">Membrane</keyword>
<feature type="region of interest" description="Disordered" evidence="1">
    <location>
        <begin position="71"/>
        <end position="259"/>
    </location>
</feature>
<feature type="compositionally biased region" description="Basic and acidic residues" evidence="1">
    <location>
        <begin position="104"/>
        <end position="116"/>
    </location>
</feature>
<proteinExistence type="predicted"/>
<feature type="compositionally biased region" description="Polar residues" evidence="1">
    <location>
        <begin position="513"/>
        <end position="531"/>
    </location>
</feature>
<evidence type="ECO:0000256" key="1">
    <source>
        <dbReference type="SAM" id="MobiDB-lite"/>
    </source>
</evidence>
<keyword evidence="2" id="KW-1133">Transmembrane helix</keyword>
<feature type="transmembrane region" description="Helical" evidence="2">
    <location>
        <begin position="12"/>
        <end position="30"/>
    </location>
</feature>
<keyword evidence="2" id="KW-0812">Transmembrane</keyword>
<dbReference type="AlphaFoldDB" id="A0AAJ1NFB4"/>
<gene>
    <name evidence="3" type="ORF">P6U19_26630</name>
</gene>
<dbReference type="RefSeq" id="WP_277617207.1">
    <property type="nucleotide sequence ID" value="NZ_JARPRP010000036.1"/>
</dbReference>
<feature type="compositionally biased region" description="Polar residues" evidence="1">
    <location>
        <begin position="142"/>
        <end position="161"/>
    </location>
</feature>
<feature type="compositionally biased region" description="Basic and acidic residues" evidence="1">
    <location>
        <begin position="233"/>
        <end position="247"/>
    </location>
</feature>
<feature type="compositionally biased region" description="Basic and acidic residues" evidence="1">
    <location>
        <begin position="465"/>
        <end position="486"/>
    </location>
</feature>
<dbReference type="Proteomes" id="UP001216801">
    <property type="component" value="Unassembled WGS sequence"/>
</dbReference>
<evidence type="ECO:0000313" key="4">
    <source>
        <dbReference type="Proteomes" id="UP001216801"/>
    </source>
</evidence>
<feature type="region of interest" description="Disordered" evidence="1">
    <location>
        <begin position="462"/>
        <end position="531"/>
    </location>
</feature>
<reference evidence="3" key="1">
    <citation type="submission" date="2023-03" db="EMBL/GenBank/DDBJ databases">
        <title>Genetic diversity of Bacillus cereus sensu lato isolates from Slovenia.</title>
        <authorList>
            <person name="Abdelli M."/>
        </authorList>
    </citation>
    <scope>NUCLEOTIDE SEQUENCE</scope>
    <source>
        <strain evidence="3">SIBC39</strain>
    </source>
</reference>
<dbReference type="EMBL" id="JARPRR010000034">
    <property type="protein sequence ID" value="MDG0956130.1"/>
    <property type="molecule type" value="Genomic_DNA"/>
</dbReference>
<evidence type="ECO:0000313" key="3">
    <source>
        <dbReference type="EMBL" id="MDG0956130.1"/>
    </source>
</evidence>
<evidence type="ECO:0000256" key="2">
    <source>
        <dbReference type="SAM" id="Phobius"/>
    </source>
</evidence>
<accession>A0AAJ1NFB4</accession>
<feature type="compositionally biased region" description="Basic and acidic residues" evidence="1">
    <location>
        <begin position="498"/>
        <end position="512"/>
    </location>
</feature>
<evidence type="ECO:0008006" key="5">
    <source>
        <dbReference type="Google" id="ProtNLM"/>
    </source>
</evidence>
<name>A0AAJ1NFB4_9BACI</name>
<comment type="caution">
    <text evidence="3">The sequence shown here is derived from an EMBL/GenBank/DDBJ whole genome shotgun (WGS) entry which is preliminary data.</text>
</comment>
<protein>
    <recommendedName>
        <fullName evidence="5">Group-specific protein</fullName>
    </recommendedName>
</protein>
<feature type="compositionally biased region" description="Basic and acidic residues" evidence="1">
    <location>
        <begin position="72"/>
        <end position="81"/>
    </location>
</feature>
<sequence>MEENNNNLGKKVAISVMSVALLGTSGYLVYDKGFKTAGKEPVKLASNTEEKKDDRITGGDLQSMFPNLVADPAKKDEKPGEKPTINLADLIGNNKSPITPVTYKPDEVSVEKKDPQIKLSDAPTPQKLDLPTNVVGPVAEPSKNNDNAQIPTSTVEPPKTNTETGGTGTGGTGTGGTGTGGTGTGGTGTEGTGTGGTGTEGTGTEGTGTGGTGTGGTETEGTETGGTGTGGTETEKPEPKPEPEQKPDPTPTHPTITVSPKTGDILVEWYAGNGKYYSSVFFNDFYTSQKELDENALNNLTNYYSKKEDWTLVSQLNTPSKSKSIAEHKLALDNVEQILTSGEYSNERALFYLRNQMNVLNESVTTQEELQRYLSENKKDYIKSVAEKVYQTATKEKREWSNTGDVASLEQALSKFYLVTSVFESVDPALVEKANQDVEEIFNKLLQEELQKLNIQTSVVQSTTEIKENARPVKENTSSNEEKVVTEENEATSTLAEKNQKDAKTEGAKNNEKTSNIDSSTQKAQVKSEPFSQEIEQIETYLNPANPQYENALLLANKYIDGATGEQKEKLEQQFSAAVEGLRGQIKDSNFKVEDAINKANLLANTARVEKSVQDESHKLLMPLMFERKANDAANNGEYYTAVLNIANAIRTKHPLERSREEMVNYANKLWIDTENEWNKINGTTGWQSEVGKTLLPSYTLLAQLKDIDKTIGQISGMNMIDNASKKMEGIQLVQLAGDEANKEGQTSLYNALHYYGQAASRGVVDKTGFSNVAGLVIKEAKQLEKTQYKSALNNYQILYKTPGIEELGIKDGVKAAIEYLSTFEAAKVSGNKDTIEDLASAIELTYHSMKLGYPEADAKEWMNTVALKMLNKGAGYMSATDTNNAYKCFEFLSRDKYANAINGEITKQAKENVDTIKSMNVKK</sequence>
<feature type="compositionally biased region" description="Gly residues" evidence="1">
    <location>
        <begin position="165"/>
        <end position="231"/>
    </location>
</feature>